<keyword evidence="2" id="KW-1133">Transmembrane helix</keyword>
<evidence type="ECO:0000313" key="4">
    <source>
        <dbReference type="Proteomes" id="UP000299102"/>
    </source>
</evidence>
<accession>A0A4C1WU33</accession>
<evidence type="ECO:0000313" key="3">
    <source>
        <dbReference type="EMBL" id="GBP53645.1"/>
    </source>
</evidence>
<feature type="transmembrane region" description="Helical" evidence="2">
    <location>
        <begin position="21"/>
        <end position="41"/>
    </location>
</feature>
<keyword evidence="4" id="KW-1185">Reference proteome</keyword>
<keyword evidence="2" id="KW-0812">Transmembrane</keyword>
<name>A0A4C1WU33_EUMVA</name>
<evidence type="ECO:0000256" key="2">
    <source>
        <dbReference type="SAM" id="Phobius"/>
    </source>
</evidence>
<feature type="transmembrane region" description="Helical" evidence="2">
    <location>
        <begin position="61"/>
        <end position="79"/>
    </location>
</feature>
<keyword evidence="2" id="KW-0472">Membrane</keyword>
<feature type="region of interest" description="Disordered" evidence="1">
    <location>
        <begin position="157"/>
        <end position="179"/>
    </location>
</feature>
<dbReference type="Proteomes" id="UP000299102">
    <property type="component" value="Unassembled WGS sequence"/>
</dbReference>
<evidence type="ECO:0000256" key="1">
    <source>
        <dbReference type="SAM" id="MobiDB-lite"/>
    </source>
</evidence>
<proteinExistence type="predicted"/>
<gene>
    <name evidence="3" type="ORF">EVAR_38619_1</name>
</gene>
<reference evidence="3 4" key="1">
    <citation type="journal article" date="2019" name="Commun. Biol.">
        <title>The bagworm genome reveals a unique fibroin gene that provides high tensile strength.</title>
        <authorList>
            <person name="Kono N."/>
            <person name="Nakamura H."/>
            <person name="Ohtoshi R."/>
            <person name="Tomita M."/>
            <person name="Numata K."/>
            <person name="Arakawa K."/>
        </authorList>
    </citation>
    <scope>NUCLEOTIDE SEQUENCE [LARGE SCALE GENOMIC DNA]</scope>
</reference>
<protein>
    <submittedName>
        <fullName evidence="3">Uncharacterized protein</fullName>
    </submittedName>
</protein>
<sequence>MIERGLVFKCPAFGNNVHSRFAAIRTTLVPMWMGFVVAAPAPWIGRGHAPRQWGNKQPHTNTFLCVIVFNVTAAIAVLLSSETPSTGRQLLTTGALIIGLTHFCKIYRGQTWRDHSADLSLHYDHAKFELSLRKAINRIAQVKHMLTITLEGDGDSDVKDTDFGTEGSGFEPDHERIDK</sequence>
<organism evidence="3 4">
    <name type="scientific">Eumeta variegata</name>
    <name type="common">Bagworm moth</name>
    <name type="synonym">Eumeta japonica</name>
    <dbReference type="NCBI Taxonomy" id="151549"/>
    <lineage>
        <taxon>Eukaryota</taxon>
        <taxon>Metazoa</taxon>
        <taxon>Ecdysozoa</taxon>
        <taxon>Arthropoda</taxon>
        <taxon>Hexapoda</taxon>
        <taxon>Insecta</taxon>
        <taxon>Pterygota</taxon>
        <taxon>Neoptera</taxon>
        <taxon>Endopterygota</taxon>
        <taxon>Lepidoptera</taxon>
        <taxon>Glossata</taxon>
        <taxon>Ditrysia</taxon>
        <taxon>Tineoidea</taxon>
        <taxon>Psychidae</taxon>
        <taxon>Oiketicinae</taxon>
        <taxon>Eumeta</taxon>
    </lineage>
</organism>
<dbReference type="AlphaFoldDB" id="A0A4C1WU33"/>
<dbReference type="EMBL" id="BGZK01000630">
    <property type="protein sequence ID" value="GBP53645.1"/>
    <property type="molecule type" value="Genomic_DNA"/>
</dbReference>
<comment type="caution">
    <text evidence="3">The sequence shown here is derived from an EMBL/GenBank/DDBJ whole genome shotgun (WGS) entry which is preliminary data.</text>
</comment>